<gene>
    <name evidence="2" type="ORF">CRE_12194</name>
</gene>
<dbReference type="CTD" id="9800447"/>
<keyword evidence="3" id="KW-1185">Reference proteome</keyword>
<sequence>MKLFEFPFVPLKQILNLFQNHEAYFLGLCSKRSRIIVQQTMKKVWRTVMSINGLNSKRMLLQKMNGITDELLMWTNYDHPFNHDLHPIEFRNQSIFYCYNGTNIECRISQNPTDGSPVIWCDNKHKNILPLAIHYSVCQVFNLIDTIQIIFELSEREDFPETNRIDNLRLLGSPMEANEYDEFFEKVQVSNHLKISSPLEKGVIKEDSMLLSTNHLICNQRDWITMRHLINFNGKTAIITGGLHVSTQEIIDFLNNWINGGNENLEMIIVTLISSVPSIDLSSIFKQSFNFKPWDPKKRGARFKYTAIHAYSHKTDLLDCTNATDLERKTDNKLATVKIEKESFIFFVWNDPFPDSMDTISEMQQIVNPFTGKKREYHAYGRSEF</sequence>
<evidence type="ECO:0000313" key="3">
    <source>
        <dbReference type="Proteomes" id="UP000008281"/>
    </source>
</evidence>
<dbReference type="InterPro" id="IPR012885">
    <property type="entry name" value="F-box_Sdz-33"/>
</dbReference>
<dbReference type="Proteomes" id="UP000008281">
    <property type="component" value="Unassembled WGS sequence"/>
</dbReference>
<dbReference type="KEGG" id="crq:GCK72_009306"/>
<name>E3N074_CAERE</name>
<accession>E3N074</accession>
<dbReference type="RefSeq" id="XP_003098217.2">
    <property type="nucleotide sequence ID" value="XM_003098169.2"/>
</dbReference>
<reference evidence="2" key="1">
    <citation type="submission" date="2007-07" db="EMBL/GenBank/DDBJ databases">
        <title>PCAP assembly of the Caenorhabditis remanei genome.</title>
        <authorList>
            <consortium name="The Caenorhabditis remanei Sequencing Consortium"/>
            <person name="Wilson R.K."/>
        </authorList>
    </citation>
    <scope>NUCLEOTIDE SEQUENCE [LARGE SCALE GENOMIC DNA]</scope>
    <source>
        <strain evidence="2">PB4641</strain>
    </source>
</reference>
<protein>
    <recommendedName>
        <fullName evidence="1">F-box domain-containing protein</fullName>
    </recommendedName>
</protein>
<dbReference type="PANTHER" id="PTHR21503:SF8">
    <property type="entry name" value="F-BOX ASSOCIATED DOMAIN-CONTAINING PROTEIN-RELATED"/>
    <property type="match status" value="1"/>
</dbReference>
<dbReference type="PROSITE" id="PS50181">
    <property type="entry name" value="FBOX"/>
    <property type="match status" value="1"/>
</dbReference>
<organism evidence="3">
    <name type="scientific">Caenorhabditis remanei</name>
    <name type="common">Caenorhabditis vulgaris</name>
    <dbReference type="NCBI Taxonomy" id="31234"/>
    <lineage>
        <taxon>Eukaryota</taxon>
        <taxon>Metazoa</taxon>
        <taxon>Ecdysozoa</taxon>
        <taxon>Nematoda</taxon>
        <taxon>Chromadorea</taxon>
        <taxon>Rhabditida</taxon>
        <taxon>Rhabditina</taxon>
        <taxon>Rhabditomorpha</taxon>
        <taxon>Rhabditoidea</taxon>
        <taxon>Rhabditidae</taxon>
        <taxon>Peloderinae</taxon>
        <taxon>Caenorhabditis</taxon>
    </lineage>
</organism>
<evidence type="ECO:0000313" key="2">
    <source>
        <dbReference type="EMBL" id="EFP13321.1"/>
    </source>
</evidence>
<dbReference type="PANTHER" id="PTHR21503">
    <property type="entry name" value="F-BOX-CONTAINING HYPOTHETICAL PROTEIN C.ELEGANS"/>
    <property type="match status" value="1"/>
</dbReference>
<dbReference type="HOGENOM" id="CLU_040220_2_1_1"/>
<dbReference type="AlphaFoldDB" id="E3N074"/>
<dbReference type="InParanoid" id="E3N074"/>
<proteinExistence type="predicted"/>
<dbReference type="OrthoDB" id="5887497at2759"/>
<dbReference type="eggNOG" id="ENOG502TJSG">
    <property type="taxonomic scope" value="Eukaryota"/>
</dbReference>
<dbReference type="GeneID" id="9800447"/>
<feature type="domain" description="F-box" evidence="1">
    <location>
        <begin position="1"/>
        <end position="48"/>
    </location>
</feature>
<dbReference type="Pfam" id="PF07735">
    <property type="entry name" value="FBA_2"/>
    <property type="match status" value="1"/>
</dbReference>
<dbReference type="EMBL" id="DS268504">
    <property type="protein sequence ID" value="EFP13321.1"/>
    <property type="molecule type" value="Genomic_DNA"/>
</dbReference>
<evidence type="ECO:0000259" key="1">
    <source>
        <dbReference type="PROSITE" id="PS50181"/>
    </source>
</evidence>
<dbReference type="InterPro" id="IPR001810">
    <property type="entry name" value="F-box_dom"/>
</dbReference>